<dbReference type="InterPro" id="IPR016032">
    <property type="entry name" value="Sig_transdc_resp-reg_C-effctor"/>
</dbReference>
<proteinExistence type="predicted"/>
<reference evidence="1" key="1">
    <citation type="submission" date="2016-04" db="EMBL/GenBank/DDBJ databases">
        <authorList>
            <person name="Evans L.H."/>
            <person name="Alamgir A."/>
            <person name="Owens N."/>
            <person name="Weber N.D."/>
            <person name="Virtaneva K."/>
            <person name="Barbian K."/>
            <person name="Babar A."/>
            <person name="Rosenke K."/>
        </authorList>
    </citation>
    <scope>NUCLEOTIDE SEQUENCE</scope>
    <source>
        <strain evidence="1">86-2</strain>
    </source>
</reference>
<evidence type="ECO:0000313" key="1">
    <source>
        <dbReference type="EMBL" id="SBV91836.1"/>
    </source>
</evidence>
<protein>
    <submittedName>
        <fullName evidence="1">Uncharacterized protein</fullName>
    </submittedName>
</protein>
<organism evidence="1">
    <name type="scientific">uncultured Dysgonomonas sp</name>
    <dbReference type="NCBI Taxonomy" id="206096"/>
    <lineage>
        <taxon>Bacteria</taxon>
        <taxon>Pseudomonadati</taxon>
        <taxon>Bacteroidota</taxon>
        <taxon>Bacteroidia</taxon>
        <taxon>Bacteroidales</taxon>
        <taxon>Dysgonomonadaceae</taxon>
        <taxon>Dysgonomonas</taxon>
        <taxon>environmental samples</taxon>
    </lineage>
</organism>
<gene>
    <name evidence="1" type="ORF">KL86DYS2_10256</name>
</gene>
<dbReference type="GO" id="GO:0003677">
    <property type="term" value="F:DNA binding"/>
    <property type="evidence" value="ECO:0007669"/>
    <property type="project" value="InterPro"/>
</dbReference>
<accession>A0A212IXC5</accession>
<dbReference type="InterPro" id="IPR036388">
    <property type="entry name" value="WH-like_DNA-bd_sf"/>
</dbReference>
<dbReference type="Gene3D" id="1.10.10.10">
    <property type="entry name" value="Winged helix-like DNA-binding domain superfamily/Winged helix DNA-binding domain"/>
    <property type="match status" value="1"/>
</dbReference>
<dbReference type="EMBL" id="FLUL01000001">
    <property type="protein sequence ID" value="SBV91836.1"/>
    <property type="molecule type" value="Genomic_DNA"/>
</dbReference>
<dbReference type="RefSeq" id="WP_296946334.1">
    <property type="nucleotide sequence ID" value="NZ_LT599021.1"/>
</dbReference>
<dbReference type="GO" id="GO:0006355">
    <property type="term" value="P:regulation of DNA-templated transcription"/>
    <property type="evidence" value="ECO:0007669"/>
    <property type="project" value="InterPro"/>
</dbReference>
<dbReference type="SUPFAM" id="SSF46894">
    <property type="entry name" value="C-terminal effector domain of the bipartite response regulators"/>
    <property type="match status" value="1"/>
</dbReference>
<dbReference type="AlphaFoldDB" id="A0A212IXC5"/>
<sequence>MKRISIREFEIVESVIYHGSKKEAADALNRSLYTIETTIKNVYERLGINKISDLTLWFCGVKFGISDQVEAFKNVAFAIALILIISLEGINNDIISIQEPFSIQSAQNIGQNRIRRRRKEKSVNTIDIQITKSYAA</sequence>
<name>A0A212IXC5_9BACT</name>